<keyword evidence="2" id="KW-1003">Cell membrane</keyword>
<dbReference type="InterPro" id="IPR050250">
    <property type="entry name" value="Macrolide_Exporter_MacB"/>
</dbReference>
<accession>A0AA49JJ04</accession>
<dbReference type="GO" id="GO:0022857">
    <property type="term" value="F:transmembrane transporter activity"/>
    <property type="evidence" value="ECO:0007669"/>
    <property type="project" value="TreeGrafter"/>
</dbReference>
<protein>
    <submittedName>
        <fullName evidence="9">ABC transporter permease</fullName>
    </submittedName>
</protein>
<reference evidence="9" key="2">
    <citation type="journal article" date="2024" name="Antonie Van Leeuwenhoek">
        <title>Roseihalotalea indica gen. nov., sp. nov., a halophilic Bacteroidetes from mesopelagic Southwest Indian Ocean with higher carbohydrate metabolic potential.</title>
        <authorList>
            <person name="Chen B."/>
            <person name="Zhang M."/>
            <person name="Lin D."/>
            <person name="Ye J."/>
            <person name="Tang K."/>
        </authorList>
    </citation>
    <scope>NUCLEOTIDE SEQUENCE</scope>
    <source>
        <strain evidence="9">TK19036</strain>
    </source>
</reference>
<keyword evidence="4 6" id="KW-1133">Transmembrane helix</keyword>
<dbReference type="InterPro" id="IPR025857">
    <property type="entry name" value="MacB_PCD"/>
</dbReference>
<feature type="transmembrane region" description="Helical" evidence="6">
    <location>
        <begin position="707"/>
        <end position="735"/>
    </location>
</feature>
<dbReference type="AlphaFoldDB" id="A0AA49JJ04"/>
<keyword evidence="5 6" id="KW-0472">Membrane</keyword>
<dbReference type="Pfam" id="PF02687">
    <property type="entry name" value="FtsX"/>
    <property type="match status" value="2"/>
</dbReference>
<dbReference type="EMBL" id="CP120682">
    <property type="protein sequence ID" value="WKN37782.1"/>
    <property type="molecule type" value="Genomic_DNA"/>
</dbReference>
<feature type="domain" description="MacB-like periplasmic core" evidence="8">
    <location>
        <begin position="438"/>
        <end position="612"/>
    </location>
</feature>
<evidence type="ECO:0000256" key="2">
    <source>
        <dbReference type="ARBA" id="ARBA00022475"/>
    </source>
</evidence>
<evidence type="ECO:0000256" key="4">
    <source>
        <dbReference type="ARBA" id="ARBA00022989"/>
    </source>
</evidence>
<sequence>MLRNYWKTAIRTLWKHKSYTTINIVGLSMGITCSLLLFLLLRYWMSFDTFHEKGDRIYRIVRESKGPSGRDYSAGAPLPMAEAFRTDFPEVEEVALVNALDWAGTLLTVTDEQGQPQSFQEEEHIGYVEPALFKIIDRPFVSGNPATALDEPNEVVISEQYARKYFGDRNPVGQTITMNRKKDLVVTGVMKDYPANTDFPFDVFISQETQEDEGSWGSTSSDDQVYLLLAEGQSPEEINARFPDFVTKHYGEQRPGEETMHYLQALSDLHFDPRFNTFSQNTVSREILWVLGATALFLILIACVNFINLATATSTQRAKEVGVRKVLGSTRNQLVRQFLSETTLITLISVVLALGLAELLLLKLNPLLNLSLELQLFQNPLLLVYLAGLVVIISVLSGLYPAWILTRFKPAHTFRNVLQGQRTRGLTLRKGLVVLQFVIAQTFIIGTLVLFRQMQYVQHADLGFRSEAVLTVRLPDSQMNQKKTLQTQLLQIPAVEQASLMYSNPASGWMSITSYQMEGDPEHKDTQVKAADAQYLDVYQIPLVAGRKFASKDTLSQVLVNESFVKEQGLTVDEIVGKTIDMWGKELPIVGVVQDFHTQSLRDAIEPTVIIDDPDSYEVVAMQISLQNLPETLKAVEAQWSSFYPEYTFDYQFAEEEIAEFYESEKLLSRLLGIASMVVVFIGCLGLYGLITFMADQKTKEVGVRKVLGASVTSIVGLFSLEFIKLVGVAFLFAAPIAYLMMNGWLQNFEYKTPMGISIFLLGVIATLFIALLTVSYRSIKAALANPVDSLRSE</sequence>
<keyword evidence="3 6" id="KW-0812">Transmembrane</keyword>
<feature type="domain" description="MacB-like periplasmic core" evidence="8">
    <location>
        <begin position="20"/>
        <end position="242"/>
    </location>
</feature>
<dbReference type="InterPro" id="IPR003838">
    <property type="entry name" value="ABC3_permease_C"/>
</dbReference>
<evidence type="ECO:0000259" key="8">
    <source>
        <dbReference type="Pfam" id="PF12704"/>
    </source>
</evidence>
<comment type="subcellular location">
    <subcellularLocation>
        <location evidence="1">Cell membrane</location>
        <topology evidence="1">Multi-pass membrane protein</topology>
    </subcellularLocation>
</comment>
<dbReference type="Pfam" id="PF12704">
    <property type="entry name" value="MacB_PCD"/>
    <property type="match status" value="2"/>
</dbReference>
<feature type="transmembrane region" description="Helical" evidence="6">
    <location>
        <begin position="755"/>
        <end position="775"/>
    </location>
</feature>
<feature type="transmembrane region" description="Helical" evidence="6">
    <location>
        <begin position="671"/>
        <end position="695"/>
    </location>
</feature>
<evidence type="ECO:0000259" key="7">
    <source>
        <dbReference type="Pfam" id="PF02687"/>
    </source>
</evidence>
<dbReference type="PANTHER" id="PTHR30572:SF18">
    <property type="entry name" value="ABC-TYPE MACROLIDE FAMILY EXPORT SYSTEM PERMEASE COMPONENT 2"/>
    <property type="match status" value="1"/>
</dbReference>
<feature type="transmembrane region" description="Helical" evidence="6">
    <location>
        <begin position="21"/>
        <end position="45"/>
    </location>
</feature>
<evidence type="ECO:0000256" key="1">
    <source>
        <dbReference type="ARBA" id="ARBA00004651"/>
    </source>
</evidence>
<feature type="domain" description="ABC3 transporter permease C-terminal" evidence="7">
    <location>
        <begin position="295"/>
        <end position="409"/>
    </location>
</feature>
<proteinExistence type="predicted"/>
<feature type="transmembrane region" description="Helical" evidence="6">
    <location>
        <begin position="287"/>
        <end position="309"/>
    </location>
</feature>
<feature type="domain" description="ABC3 transporter permease C-terminal" evidence="7">
    <location>
        <begin position="674"/>
        <end position="775"/>
    </location>
</feature>
<feature type="transmembrane region" description="Helical" evidence="6">
    <location>
        <begin position="432"/>
        <end position="451"/>
    </location>
</feature>
<organism evidence="9">
    <name type="scientific">Roseihalotalea indica</name>
    <dbReference type="NCBI Taxonomy" id="2867963"/>
    <lineage>
        <taxon>Bacteria</taxon>
        <taxon>Pseudomonadati</taxon>
        <taxon>Bacteroidota</taxon>
        <taxon>Cytophagia</taxon>
        <taxon>Cytophagales</taxon>
        <taxon>Catalimonadaceae</taxon>
        <taxon>Roseihalotalea</taxon>
    </lineage>
</organism>
<evidence type="ECO:0000256" key="5">
    <source>
        <dbReference type="ARBA" id="ARBA00023136"/>
    </source>
</evidence>
<dbReference type="GO" id="GO:0005886">
    <property type="term" value="C:plasma membrane"/>
    <property type="evidence" value="ECO:0007669"/>
    <property type="project" value="UniProtKB-SubCell"/>
</dbReference>
<name>A0AA49JJ04_9BACT</name>
<feature type="transmembrane region" description="Helical" evidence="6">
    <location>
        <begin position="382"/>
        <end position="405"/>
    </location>
</feature>
<reference evidence="9" key="1">
    <citation type="journal article" date="2023" name="Comput. Struct. Biotechnol. J.">
        <title>Discovery of a novel marine Bacteroidetes with a rich repertoire of carbohydrate-active enzymes.</title>
        <authorList>
            <person name="Chen B."/>
            <person name="Liu G."/>
            <person name="Chen Q."/>
            <person name="Wang H."/>
            <person name="Liu L."/>
            <person name="Tang K."/>
        </authorList>
    </citation>
    <scope>NUCLEOTIDE SEQUENCE</scope>
    <source>
        <strain evidence="9">TK19036</strain>
    </source>
</reference>
<feature type="transmembrane region" description="Helical" evidence="6">
    <location>
        <begin position="338"/>
        <end position="362"/>
    </location>
</feature>
<gene>
    <name evidence="9" type="ORF">K4G66_03550</name>
</gene>
<evidence type="ECO:0000313" key="9">
    <source>
        <dbReference type="EMBL" id="WKN37782.1"/>
    </source>
</evidence>
<evidence type="ECO:0000256" key="3">
    <source>
        <dbReference type="ARBA" id="ARBA00022692"/>
    </source>
</evidence>
<dbReference type="PANTHER" id="PTHR30572">
    <property type="entry name" value="MEMBRANE COMPONENT OF TRANSPORTER-RELATED"/>
    <property type="match status" value="1"/>
</dbReference>
<evidence type="ECO:0000256" key="6">
    <source>
        <dbReference type="SAM" id="Phobius"/>
    </source>
</evidence>